<dbReference type="EMBL" id="LR797195">
    <property type="protein sequence ID" value="CAB4193478.1"/>
    <property type="molecule type" value="Genomic_DNA"/>
</dbReference>
<reference evidence="1" key="1">
    <citation type="submission" date="2020-05" db="EMBL/GenBank/DDBJ databases">
        <authorList>
            <person name="Chiriac C."/>
            <person name="Salcher M."/>
            <person name="Ghai R."/>
            <person name="Kavagutti S V."/>
        </authorList>
    </citation>
    <scope>NUCLEOTIDE SEQUENCE</scope>
</reference>
<evidence type="ECO:0000313" key="2">
    <source>
        <dbReference type="EMBL" id="CAB4193478.1"/>
    </source>
</evidence>
<proteinExistence type="predicted"/>
<gene>
    <name evidence="2" type="ORF">UFOVP1247_83</name>
    <name evidence="1" type="ORF">UFOVP970_123</name>
</gene>
<protein>
    <submittedName>
        <fullName evidence="1">Uncharacterized protein</fullName>
    </submittedName>
</protein>
<organism evidence="1">
    <name type="scientific">uncultured Caudovirales phage</name>
    <dbReference type="NCBI Taxonomy" id="2100421"/>
    <lineage>
        <taxon>Viruses</taxon>
        <taxon>Duplodnaviria</taxon>
        <taxon>Heunggongvirae</taxon>
        <taxon>Uroviricota</taxon>
        <taxon>Caudoviricetes</taxon>
        <taxon>Peduoviridae</taxon>
        <taxon>Maltschvirus</taxon>
        <taxon>Maltschvirus maltsch</taxon>
    </lineage>
</organism>
<evidence type="ECO:0000313" key="1">
    <source>
        <dbReference type="EMBL" id="CAB4175143.1"/>
    </source>
</evidence>
<accession>A0A6J5PTQ5</accession>
<sequence>MKKKVIIFRFGSAAPTQKEYAIMHTITGGSGEATGCSTPFGVISIVHTTMEPAEITKLFNMVAEETGDSLPTIVFDAAGEVGFNFDSEFFGHFTKCDTAFDEMFGTPKTACTLSLDELLDLVNSKGLDHFTSDELKRLKELANKF</sequence>
<dbReference type="EMBL" id="LR796916">
    <property type="protein sequence ID" value="CAB4175143.1"/>
    <property type="molecule type" value="Genomic_DNA"/>
</dbReference>
<name>A0A6J5PTQ5_9CAUD</name>